<dbReference type="SUPFAM" id="SSF63520">
    <property type="entry name" value="PTS-regulatory domain, PRD"/>
    <property type="match status" value="1"/>
</dbReference>
<dbReference type="Proteomes" id="UP000033531">
    <property type="component" value="Unassembled WGS sequence"/>
</dbReference>
<dbReference type="InterPro" id="IPR004701">
    <property type="entry name" value="PTS_EIIA_man-typ"/>
</dbReference>
<dbReference type="OrthoDB" id="9771372at2"/>
<dbReference type="GO" id="GO:0016020">
    <property type="term" value="C:membrane"/>
    <property type="evidence" value="ECO:0007669"/>
    <property type="project" value="InterPro"/>
</dbReference>
<evidence type="ECO:0000259" key="2">
    <source>
        <dbReference type="PROSITE" id="PS51096"/>
    </source>
</evidence>
<evidence type="ECO:0000313" key="4">
    <source>
        <dbReference type="EMBL" id="KJY58639.1"/>
    </source>
</evidence>
<organism evidence="4 5">
    <name type="scientific">Lactobacillus melliventris</name>
    <dbReference type="NCBI Taxonomy" id="1218507"/>
    <lineage>
        <taxon>Bacteria</taxon>
        <taxon>Bacillati</taxon>
        <taxon>Bacillota</taxon>
        <taxon>Bacilli</taxon>
        <taxon>Lactobacillales</taxon>
        <taxon>Lactobacillaceae</taxon>
        <taxon>Lactobacillus</taxon>
    </lineage>
</organism>
<feature type="domain" description="PTS EIIA type-4" evidence="2">
    <location>
        <begin position="519"/>
        <end position="652"/>
    </location>
</feature>
<dbReference type="PROSITE" id="PS51096">
    <property type="entry name" value="PTS_EIIA_TYPE_4"/>
    <property type="match status" value="1"/>
</dbReference>
<dbReference type="InterPro" id="IPR036634">
    <property type="entry name" value="PRD_sf"/>
</dbReference>
<dbReference type="InterPro" id="IPR036662">
    <property type="entry name" value="PTS_EIIA_man-typ_sf"/>
</dbReference>
<gene>
    <name evidence="4" type="ORF">JF74_00440</name>
</gene>
<dbReference type="GO" id="GO:0006355">
    <property type="term" value="P:regulation of DNA-templated transcription"/>
    <property type="evidence" value="ECO:0007669"/>
    <property type="project" value="InterPro"/>
</dbReference>
<sequence length="862" mass="99325">MITNKEKAYRYIQQKFFKEQKLDQNNGVNTEEVANYLQTKRPNASAMLNQLVKEKLLTKTKTRPVKYRLSDQVTHDAFDQLIGSKGSLADAVKQAKAAILYPSGMLPLQIIAEPGSGSTYFSKAIIEYAKDKNVLPRKASYHEINCIITPDINKALFGSNSGDSFLTRYQNSVIMINHYEKLTSAQVYQINHLIDQTSNLKHNLVLFSTTLENKDLIRTSIKIVLPNLNDRPLSEKLGIIQNLFDKQAKSAKKAIVVSSQILLGLAIHEYKQGFKELEKVIVFASAKAYLRSLDDLQEQEFIMKSDFPNNFIFEKTLNIEQSQKVKALLQNHENYVFEGNKSNALADYNEKYEQKLYQSISQNYQNLAQEGLEPRVIKKSVFERIESLYNKYGFHINEALRHQENEYLTELGKLVSTDLIKMTRNFLNHASAQLNREFDQNIFYGLCLHLNSIIKLNSKSEHTLNQKEIASLKIEYPQELALTRKFVSQLKEKFHYTFSENETMVLLTFLVESRTKEGKPVILFAMHGNGAAHYISEVTNALNHAHNSYAYDMQLDKNLNVVFKELKKLIFKINQGAGVIVIYDMGSFKEIFERIIDETQIPIRLLNIPITLIGLEISRKALLNTNIDDVYHNVISNMETYNHSQFNNKQNMIITLCHTGEGGAIQLRDYINQYSRLGWLVKPMSISNREKLAKNVQEWRKTYNIKEFIGTYNPNLFGIPFIPIAKIFENSHDNLDRILNFLPIETTTTVYDQVYNYYEKELKYVQVSLLKQTMPQVLDQLTEQYHLSEDIQIGLFTHIVGILESGLSGEPRQNIKLSATILNSLKIDFKFIEHALRPVEKAFNFLFNDSDIYTIIAIIKKL</sequence>
<dbReference type="Gene3D" id="3.40.50.510">
    <property type="entry name" value="Phosphotransferase system, mannose-type IIA component"/>
    <property type="match status" value="1"/>
</dbReference>
<dbReference type="Pfam" id="PF03610">
    <property type="entry name" value="EIIA-man"/>
    <property type="match status" value="1"/>
</dbReference>
<name>A0A0F4LK59_9LACO</name>
<protein>
    <submittedName>
        <fullName evidence="4">PRD domain protein</fullName>
    </submittedName>
</protein>
<dbReference type="AlphaFoldDB" id="A0A0F4LK59"/>
<dbReference type="Pfam" id="PF00874">
    <property type="entry name" value="PRD"/>
    <property type="match status" value="1"/>
</dbReference>
<dbReference type="PROSITE" id="PS51372">
    <property type="entry name" value="PRD_2"/>
    <property type="match status" value="2"/>
</dbReference>
<dbReference type="EMBL" id="JXLI01000002">
    <property type="protein sequence ID" value="KJY58639.1"/>
    <property type="molecule type" value="Genomic_DNA"/>
</dbReference>
<feature type="domain" description="PRD" evidence="3">
    <location>
        <begin position="761"/>
        <end position="862"/>
    </location>
</feature>
<evidence type="ECO:0000256" key="1">
    <source>
        <dbReference type="ARBA" id="ARBA00022679"/>
    </source>
</evidence>
<comment type="caution">
    <text evidence="4">The sequence shown here is derived from an EMBL/GenBank/DDBJ whole genome shotgun (WGS) entry which is preliminary data.</text>
</comment>
<dbReference type="Gene3D" id="1.10.1790.10">
    <property type="entry name" value="PRD domain"/>
    <property type="match status" value="1"/>
</dbReference>
<dbReference type="RefSeq" id="WP_046324011.1">
    <property type="nucleotide sequence ID" value="NZ_JBHTMT010000002.1"/>
</dbReference>
<evidence type="ECO:0000313" key="5">
    <source>
        <dbReference type="Proteomes" id="UP000033531"/>
    </source>
</evidence>
<dbReference type="HOGENOM" id="CLU_014204_1_1_9"/>
<accession>A0A0F4LK59</accession>
<dbReference type="SUPFAM" id="SSF53062">
    <property type="entry name" value="PTS system fructose IIA component-like"/>
    <property type="match status" value="1"/>
</dbReference>
<keyword evidence="1" id="KW-0808">Transferase</keyword>
<dbReference type="PATRIC" id="fig|1218507.3.peg.198"/>
<dbReference type="GO" id="GO:0016740">
    <property type="term" value="F:transferase activity"/>
    <property type="evidence" value="ECO:0007669"/>
    <property type="project" value="UniProtKB-KW"/>
</dbReference>
<reference evidence="4 5" key="1">
    <citation type="submission" date="2015-01" db="EMBL/GenBank/DDBJ databases">
        <title>Comparative genomics of the lactic acid bacteria isolated from the honey bee gut.</title>
        <authorList>
            <person name="Ellegaard K.M."/>
            <person name="Tamarit D."/>
            <person name="Javelind E."/>
            <person name="Olofsson T."/>
            <person name="Andersson S.G."/>
            <person name="Vasquez A."/>
        </authorList>
    </citation>
    <scope>NUCLEOTIDE SEQUENCE [LARGE SCALE GENOMIC DNA]</scope>
    <source>
        <strain evidence="4 5">Hma8</strain>
    </source>
</reference>
<proteinExistence type="predicted"/>
<feature type="domain" description="PRD" evidence="3">
    <location>
        <begin position="414"/>
        <end position="520"/>
    </location>
</feature>
<dbReference type="STRING" id="1218507.JF74_00440"/>
<dbReference type="InterPro" id="IPR011608">
    <property type="entry name" value="PRD"/>
</dbReference>
<evidence type="ECO:0000259" key="3">
    <source>
        <dbReference type="PROSITE" id="PS51372"/>
    </source>
</evidence>
<dbReference type="GO" id="GO:0009401">
    <property type="term" value="P:phosphoenolpyruvate-dependent sugar phosphotransferase system"/>
    <property type="evidence" value="ECO:0007669"/>
    <property type="project" value="InterPro"/>
</dbReference>